<dbReference type="GO" id="GO:0005524">
    <property type="term" value="F:ATP binding"/>
    <property type="evidence" value="ECO:0007669"/>
    <property type="project" value="UniProtKB-UniRule"/>
</dbReference>
<dbReference type="Pfam" id="PF00069">
    <property type="entry name" value="Pkinase"/>
    <property type="match status" value="1"/>
</dbReference>
<evidence type="ECO:0000256" key="9">
    <source>
        <dbReference type="ARBA" id="ARBA00048367"/>
    </source>
</evidence>
<dbReference type="EMBL" id="DS985249">
    <property type="protein sequence ID" value="EDV22462.1"/>
    <property type="molecule type" value="Genomic_DNA"/>
</dbReference>
<dbReference type="SUPFAM" id="SSF56112">
    <property type="entry name" value="Protein kinase-like (PK-like)"/>
    <property type="match status" value="1"/>
</dbReference>
<dbReference type="CDD" id="cd07845">
    <property type="entry name" value="STKc_CDK10"/>
    <property type="match status" value="1"/>
</dbReference>
<dbReference type="FunFam" id="1.10.510.10:FF:000533">
    <property type="entry name" value="cyclin-dependent kinase 10"/>
    <property type="match status" value="1"/>
</dbReference>
<dbReference type="GO" id="GO:0007346">
    <property type="term" value="P:regulation of mitotic cell cycle"/>
    <property type="evidence" value="ECO:0007669"/>
    <property type="project" value="InterPro"/>
</dbReference>
<dbReference type="FunCoup" id="B3S4G9">
    <property type="interactions" value="297"/>
</dbReference>
<dbReference type="KEGG" id="tad:TRIADDRAFT_28456"/>
<dbReference type="RefSeq" id="XP_002115006.1">
    <property type="nucleotide sequence ID" value="XM_002114970.1"/>
</dbReference>
<keyword evidence="14" id="KW-1185">Reference proteome</keyword>
<evidence type="ECO:0000313" key="14">
    <source>
        <dbReference type="Proteomes" id="UP000009022"/>
    </source>
</evidence>
<evidence type="ECO:0000259" key="12">
    <source>
        <dbReference type="PROSITE" id="PS50011"/>
    </source>
</evidence>
<dbReference type="EC" id="2.7.11.22" evidence="2"/>
<evidence type="ECO:0000256" key="1">
    <source>
        <dbReference type="ARBA" id="ARBA00006485"/>
    </source>
</evidence>
<name>B3S4G9_TRIAD</name>
<dbReference type="InterPro" id="IPR008271">
    <property type="entry name" value="Ser/Thr_kinase_AS"/>
</dbReference>
<dbReference type="STRING" id="10228.B3S4G9"/>
<dbReference type="Gene3D" id="1.10.510.10">
    <property type="entry name" value="Transferase(Phosphotransferase) domain 1"/>
    <property type="match status" value="1"/>
</dbReference>
<dbReference type="OMA" id="WVARATN"/>
<dbReference type="PANTHER" id="PTHR24056">
    <property type="entry name" value="CELL DIVISION PROTEIN KINASE"/>
    <property type="match status" value="1"/>
</dbReference>
<dbReference type="GO" id="GO:0005634">
    <property type="term" value="C:nucleus"/>
    <property type="evidence" value="ECO:0000318"/>
    <property type="project" value="GO_Central"/>
</dbReference>
<dbReference type="Proteomes" id="UP000009022">
    <property type="component" value="Unassembled WGS sequence"/>
</dbReference>
<dbReference type="InParanoid" id="B3S4G9"/>
<dbReference type="GO" id="GO:0004693">
    <property type="term" value="F:cyclin-dependent protein serine/threonine kinase activity"/>
    <property type="evidence" value="ECO:0007669"/>
    <property type="project" value="UniProtKB-EC"/>
</dbReference>
<dbReference type="FunFam" id="3.30.200.20:FF:000054">
    <property type="entry name" value="Cyclin-dependent kinase 11B"/>
    <property type="match status" value="1"/>
</dbReference>
<evidence type="ECO:0000256" key="2">
    <source>
        <dbReference type="ARBA" id="ARBA00012425"/>
    </source>
</evidence>
<dbReference type="Gene3D" id="3.30.200.20">
    <property type="entry name" value="Phosphorylase Kinase, domain 1"/>
    <property type="match status" value="1"/>
</dbReference>
<evidence type="ECO:0000256" key="7">
    <source>
        <dbReference type="ARBA" id="ARBA00022840"/>
    </source>
</evidence>
<sequence length="329" mass="37694">MVDLPYHSIYGNCRNITEFDKLNRIGEGSYGVVYRARDLDSKEIVAIKKIRMENERDGIPVSSLREITLLVNLKHINIVNLKDVVVGKQLDSIFLVMEYCEQDLSSLLYDNMKAPFTEPQVKCLSLQLIHGVQYLHHNFVIHRDLKVSNLLLTDKGILKVADFGLARNYGLPAAPMTPTIVSLWYRAPEVLLGCTKHTLAVDMWSVGCIIAELFDHNVFLKGKSEKDQLDLMCQMLGTPNEAIWEDIRDMPLYGKIILRQQPYNNLKHKFSWLSAAGLNLLNSLLTYDPGRRITADETLKLSYFRESPLPIEPEMMPTFPQRRNRSSKE</sequence>
<dbReference type="eggNOG" id="KOG0663">
    <property type="taxonomic scope" value="Eukaryota"/>
</dbReference>
<keyword evidence="6" id="KW-0418">Kinase</keyword>
<evidence type="ECO:0000256" key="4">
    <source>
        <dbReference type="ARBA" id="ARBA00022679"/>
    </source>
</evidence>
<dbReference type="PROSITE" id="PS00107">
    <property type="entry name" value="PROTEIN_KINASE_ATP"/>
    <property type="match status" value="1"/>
</dbReference>
<protein>
    <recommendedName>
        <fullName evidence="2">cyclin-dependent kinase</fullName>
        <ecNumber evidence="2">2.7.11.22</ecNumber>
    </recommendedName>
</protein>
<organism evidence="13 14">
    <name type="scientific">Trichoplax adhaerens</name>
    <name type="common">Trichoplax reptans</name>
    <dbReference type="NCBI Taxonomy" id="10228"/>
    <lineage>
        <taxon>Eukaryota</taxon>
        <taxon>Metazoa</taxon>
        <taxon>Placozoa</taxon>
        <taxon>Uniplacotomia</taxon>
        <taxon>Trichoplacea</taxon>
        <taxon>Trichoplacidae</taxon>
        <taxon>Trichoplax</taxon>
    </lineage>
</organism>
<evidence type="ECO:0000313" key="13">
    <source>
        <dbReference type="EMBL" id="EDV22462.1"/>
    </source>
</evidence>
<evidence type="ECO:0000256" key="3">
    <source>
        <dbReference type="ARBA" id="ARBA00022527"/>
    </source>
</evidence>
<feature type="binding site" evidence="10">
    <location>
        <position position="49"/>
    </location>
    <ligand>
        <name>ATP</name>
        <dbReference type="ChEBI" id="CHEBI:30616"/>
    </ligand>
</feature>
<keyword evidence="7 10" id="KW-0067">ATP-binding</keyword>
<dbReference type="PANTHER" id="PTHR24056:SF508">
    <property type="entry name" value="CYCLIN-DEPENDENT KINASE 10"/>
    <property type="match status" value="1"/>
</dbReference>
<comment type="similarity">
    <text evidence="1">Belongs to the protein kinase superfamily. CMGC Ser/Thr protein kinase family. CDC2/CDKX subfamily.</text>
</comment>
<dbReference type="InterPro" id="IPR011009">
    <property type="entry name" value="Kinase-like_dom_sf"/>
</dbReference>
<dbReference type="SMART" id="SM00220">
    <property type="entry name" value="S_TKc"/>
    <property type="match status" value="1"/>
</dbReference>
<keyword evidence="5 10" id="KW-0547">Nucleotide-binding</keyword>
<gene>
    <name evidence="13" type="ORF">TRIADDRAFT_28456</name>
</gene>
<feature type="domain" description="Protein kinase" evidence="12">
    <location>
        <begin position="19"/>
        <end position="304"/>
    </location>
</feature>
<dbReference type="CTD" id="6756219"/>
<dbReference type="AlphaFoldDB" id="B3S4G9"/>
<evidence type="ECO:0000256" key="8">
    <source>
        <dbReference type="ARBA" id="ARBA00047811"/>
    </source>
</evidence>
<comment type="catalytic activity">
    <reaction evidence="9">
        <text>L-seryl-[protein] + ATP = O-phospho-L-seryl-[protein] + ADP + H(+)</text>
        <dbReference type="Rhea" id="RHEA:17989"/>
        <dbReference type="Rhea" id="RHEA-COMP:9863"/>
        <dbReference type="Rhea" id="RHEA-COMP:11604"/>
        <dbReference type="ChEBI" id="CHEBI:15378"/>
        <dbReference type="ChEBI" id="CHEBI:29999"/>
        <dbReference type="ChEBI" id="CHEBI:30616"/>
        <dbReference type="ChEBI" id="CHEBI:83421"/>
        <dbReference type="ChEBI" id="CHEBI:456216"/>
        <dbReference type="EC" id="2.7.11.22"/>
    </reaction>
</comment>
<keyword evidence="4" id="KW-0808">Transferase</keyword>
<dbReference type="PROSITE" id="PS50011">
    <property type="entry name" value="PROTEIN_KINASE_DOM"/>
    <property type="match status" value="1"/>
</dbReference>
<comment type="catalytic activity">
    <reaction evidence="8">
        <text>L-threonyl-[protein] + ATP = O-phospho-L-threonyl-[protein] + ADP + H(+)</text>
        <dbReference type="Rhea" id="RHEA:46608"/>
        <dbReference type="Rhea" id="RHEA-COMP:11060"/>
        <dbReference type="Rhea" id="RHEA-COMP:11605"/>
        <dbReference type="ChEBI" id="CHEBI:15378"/>
        <dbReference type="ChEBI" id="CHEBI:30013"/>
        <dbReference type="ChEBI" id="CHEBI:30616"/>
        <dbReference type="ChEBI" id="CHEBI:61977"/>
        <dbReference type="ChEBI" id="CHEBI:456216"/>
        <dbReference type="EC" id="2.7.11.22"/>
    </reaction>
</comment>
<evidence type="ECO:0000256" key="10">
    <source>
        <dbReference type="PROSITE-ProRule" id="PRU10141"/>
    </source>
</evidence>
<dbReference type="GO" id="GO:0004674">
    <property type="term" value="F:protein serine/threonine kinase activity"/>
    <property type="evidence" value="ECO:0000318"/>
    <property type="project" value="GO_Central"/>
</dbReference>
<dbReference type="InterPro" id="IPR050108">
    <property type="entry name" value="CDK"/>
</dbReference>
<dbReference type="InterPro" id="IPR000719">
    <property type="entry name" value="Prot_kinase_dom"/>
</dbReference>
<accession>B3S4G9</accession>
<dbReference type="HOGENOM" id="CLU_000288_181_1_1"/>
<dbReference type="InterPro" id="IPR044093">
    <property type="entry name" value="STKc_CDK10"/>
</dbReference>
<keyword evidence="3 11" id="KW-0723">Serine/threonine-protein kinase</keyword>
<reference evidence="13 14" key="1">
    <citation type="journal article" date="2008" name="Nature">
        <title>The Trichoplax genome and the nature of placozoans.</title>
        <authorList>
            <person name="Srivastava M."/>
            <person name="Begovic E."/>
            <person name="Chapman J."/>
            <person name="Putnam N.H."/>
            <person name="Hellsten U."/>
            <person name="Kawashima T."/>
            <person name="Kuo A."/>
            <person name="Mitros T."/>
            <person name="Salamov A."/>
            <person name="Carpenter M.L."/>
            <person name="Signorovitch A.Y."/>
            <person name="Moreno M.A."/>
            <person name="Kamm K."/>
            <person name="Grimwood J."/>
            <person name="Schmutz J."/>
            <person name="Shapiro H."/>
            <person name="Grigoriev I.V."/>
            <person name="Buss L.W."/>
            <person name="Schierwater B."/>
            <person name="Dellaporta S.L."/>
            <person name="Rokhsar D.S."/>
        </authorList>
    </citation>
    <scope>NUCLEOTIDE SEQUENCE [LARGE SCALE GENOMIC DNA]</scope>
    <source>
        <strain evidence="13 14">Grell-BS-1999</strain>
    </source>
</reference>
<proteinExistence type="inferred from homology"/>
<dbReference type="PROSITE" id="PS00108">
    <property type="entry name" value="PROTEIN_KINASE_ST"/>
    <property type="match status" value="1"/>
</dbReference>
<evidence type="ECO:0000256" key="5">
    <source>
        <dbReference type="ARBA" id="ARBA00022741"/>
    </source>
</evidence>
<evidence type="ECO:0000256" key="11">
    <source>
        <dbReference type="RuleBase" id="RU000304"/>
    </source>
</evidence>
<dbReference type="PhylomeDB" id="B3S4G9"/>
<evidence type="ECO:0000256" key="6">
    <source>
        <dbReference type="ARBA" id="ARBA00022777"/>
    </source>
</evidence>
<dbReference type="OrthoDB" id="1732493at2759"/>
<dbReference type="GO" id="GO:0040019">
    <property type="term" value="P:positive regulation of embryonic development"/>
    <property type="evidence" value="ECO:0007669"/>
    <property type="project" value="UniProtKB-ARBA"/>
</dbReference>
<dbReference type="InterPro" id="IPR017441">
    <property type="entry name" value="Protein_kinase_ATP_BS"/>
</dbReference>
<dbReference type="GeneID" id="6756219"/>